<evidence type="ECO:0000256" key="1">
    <source>
        <dbReference type="SAM" id="MobiDB-lite"/>
    </source>
</evidence>
<evidence type="ECO:0000313" key="3">
    <source>
        <dbReference type="Proteomes" id="UP000603865"/>
    </source>
</evidence>
<organism evidence="2 3">
    <name type="scientific">Deinococcus ruber</name>
    <dbReference type="NCBI Taxonomy" id="1848197"/>
    <lineage>
        <taxon>Bacteria</taxon>
        <taxon>Thermotogati</taxon>
        <taxon>Deinococcota</taxon>
        <taxon>Deinococci</taxon>
        <taxon>Deinococcales</taxon>
        <taxon>Deinococcaceae</taxon>
        <taxon>Deinococcus</taxon>
    </lineage>
</organism>
<reference evidence="2" key="1">
    <citation type="journal article" date="2014" name="Int. J. Syst. Evol. Microbiol.">
        <title>Complete genome sequence of Corynebacterium casei LMG S-19264T (=DSM 44701T), isolated from a smear-ripened cheese.</title>
        <authorList>
            <consortium name="US DOE Joint Genome Institute (JGI-PGF)"/>
            <person name="Walter F."/>
            <person name="Albersmeier A."/>
            <person name="Kalinowski J."/>
            <person name="Ruckert C."/>
        </authorList>
    </citation>
    <scope>NUCLEOTIDE SEQUENCE</scope>
    <source>
        <strain evidence="2">JCM 31311</strain>
    </source>
</reference>
<proteinExistence type="predicted"/>
<accession>A0A918CDV7</accession>
<sequence length="93" mass="10754">MSLLHELWKDIGGEQYPYETFCLAGPRGANARSLLSPTATLIWSVQADSHFEAMSKYYTYKGWGEYTTEDEWDSQPYPREWYGGSDSRELDNT</sequence>
<name>A0A918CDV7_9DEIO</name>
<dbReference type="EMBL" id="BMQL01000020">
    <property type="protein sequence ID" value="GGR17254.1"/>
    <property type="molecule type" value="Genomic_DNA"/>
</dbReference>
<gene>
    <name evidence="2" type="ORF">GCM10008957_32340</name>
</gene>
<feature type="region of interest" description="Disordered" evidence="1">
    <location>
        <begin position="70"/>
        <end position="93"/>
    </location>
</feature>
<reference evidence="2" key="2">
    <citation type="submission" date="2020-09" db="EMBL/GenBank/DDBJ databases">
        <authorList>
            <person name="Sun Q."/>
            <person name="Ohkuma M."/>
        </authorList>
    </citation>
    <scope>NUCLEOTIDE SEQUENCE</scope>
    <source>
        <strain evidence="2">JCM 31311</strain>
    </source>
</reference>
<dbReference type="Proteomes" id="UP000603865">
    <property type="component" value="Unassembled WGS sequence"/>
</dbReference>
<evidence type="ECO:0000313" key="2">
    <source>
        <dbReference type="EMBL" id="GGR17254.1"/>
    </source>
</evidence>
<protein>
    <submittedName>
        <fullName evidence="2">Uncharacterized protein</fullName>
    </submittedName>
</protein>
<dbReference type="AlphaFoldDB" id="A0A918CDV7"/>
<comment type="caution">
    <text evidence="2">The sequence shown here is derived from an EMBL/GenBank/DDBJ whole genome shotgun (WGS) entry which is preliminary data.</text>
</comment>
<keyword evidence="3" id="KW-1185">Reference proteome</keyword>